<dbReference type="InterPro" id="IPR023214">
    <property type="entry name" value="HAD_sf"/>
</dbReference>
<dbReference type="PANTHER" id="PTHR42896:SF2">
    <property type="entry name" value="CBBY-LIKE PROTEIN"/>
    <property type="match status" value="1"/>
</dbReference>
<comment type="caution">
    <text evidence="1">The sequence shown here is derived from an EMBL/GenBank/DDBJ whole genome shotgun (WGS) entry which is preliminary data.</text>
</comment>
<organism evidence="1 2">
    <name type="scientific">Malus domestica</name>
    <name type="common">Apple</name>
    <name type="synonym">Pyrus malus</name>
    <dbReference type="NCBI Taxonomy" id="3750"/>
    <lineage>
        <taxon>Eukaryota</taxon>
        <taxon>Viridiplantae</taxon>
        <taxon>Streptophyta</taxon>
        <taxon>Embryophyta</taxon>
        <taxon>Tracheophyta</taxon>
        <taxon>Spermatophyta</taxon>
        <taxon>Magnoliopsida</taxon>
        <taxon>eudicotyledons</taxon>
        <taxon>Gunneridae</taxon>
        <taxon>Pentapetalae</taxon>
        <taxon>rosids</taxon>
        <taxon>fabids</taxon>
        <taxon>Rosales</taxon>
        <taxon>Rosaceae</taxon>
        <taxon>Amygdaloideae</taxon>
        <taxon>Maleae</taxon>
        <taxon>Malus</taxon>
    </lineage>
</organism>
<dbReference type="Proteomes" id="UP000290289">
    <property type="component" value="Chromosome 3"/>
</dbReference>
<name>A0A498KEX3_MALDO</name>
<reference evidence="1 2" key="1">
    <citation type="submission" date="2018-10" db="EMBL/GenBank/DDBJ databases">
        <title>A high-quality apple genome assembly.</title>
        <authorList>
            <person name="Hu J."/>
        </authorList>
    </citation>
    <scope>NUCLEOTIDE SEQUENCE [LARGE SCALE GENOMIC DNA]</scope>
    <source>
        <strain evidence="2">cv. HFTH1</strain>
        <tissue evidence="1">Young leaf</tissue>
    </source>
</reference>
<dbReference type="EMBL" id="RDQH01000329">
    <property type="protein sequence ID" value="RXI04092.1"/>
    <property type="molecule type" value="Genomic_DNA"/>
</dbReference>
<accession>A0A498KEX3</accession>
<evidence type="ECO:0000313" key="1">
    <source>
        <dbReference type="EMBL" id="RXI04092.1"/>
    </source>
</evidence>
<sequence length="110" mass="11594">MELTLSAVAVDINFYGLGNENTRGEAELGFHSKLSGSIYHSSTSIICVVVENIGIGLAAAKVAGRKCIATKCGYTAAEGFQNADAVFDFIGDPRRSDLMWDSAEALSSSL</sequence>
<evidence type="ECO:0000313" key="2">
    <source>
        <dbReference type="Proteomes" id="UP000290289"/>
    </source>
</evidence>
<dbReference type="Gene3D" id="3.40.50.1000">
    <property type="entry name" value="HAD superfamily/HAD-like"/>
    <property type="match status" value="1"/>
</dbReference>
<proteinExistence type="predicted"/>
<dbReference type="AlphaFoldDB" id="A0A498KEX3"/>
<keyword evidence="2" id="KW-1185">Reference proteome</keyword>
<dbReference type="GO" id="GO:0016787">
    <property type="term" value="F:hydrolase activity"/>
    <property type="evidence" value="ECO:0007669"/>
    <property type="project" value="InterPro"/>
</dbReference>
<dbReference type="PANTHER" id="PTHR42896">
    <property type="entry name" value="XYLULOSE-1,5-BISPHOSPHATE (XUBP) PHOSPHATASE"/>
    <property type="match status" value="1"/>
</dbReference>
<protein>
    <submittedName>
        <fullName evidence="1">Uncharacterized protein</fullName>
    </submittedName>
</protein>
<gene>
    <name evidence="1" type="ORF">DVH24_038366</name>
</gene>
<dbReference type="STRING" id="3750.A0A498KEX3"/>
<dbReference type="InterPro" id="IPR044999">
    <property type="entry name" value="CbbY-like"/>
</dbReference>